<gene>
    <name evidence="6" type="ORF">IHE44_0004750</name>
    <name evidence="5" type="ORF">IHE44_010787</name>
</gene>
<keyword evidence="2" id="KW-1015">Disulfide bond</keyword>
<reference evidence="6" key="3">
    <citation type="submission" date="2022-01" db="EMBL/GenBank/DDBJ databases">
        <authorList>
            <person name="Rubenstein D.R."/>
        </authorList>
    </citation>
    <scope>NUCLEOTIDE SEQUENCE</scope>
    <source>
        <strain evidence="6">SS15</strain>
        <tissue evidence="6">Liver</tissue>
    </source>
</reference>
<dbReference type="PROSITE" id="PS50835">
    <property type="entry name" value="IG_LIKE"/>
    <property type="match status" value="2"/>
</dbReference>
<dbReference type="OrthoDB" id="9808644at2759"/>
<name>A0A835TMC0_9PASS</name>
<dbReference type="InterPro" id="IPR003599">
    <property type="entry name" value="Ig_sub"/>
</dbReference>
<dbReference type="InterPro" id="IPR013783">
    <property type="entry name" value="Ig-like_fold"/>
</dbReference>
<dbReference type="SMART" id="SM00409">
    <property type="entry name" value="IG"/>
    <property type="match status" value="2"/>
</dbReference>
<evidence type="ECO:0000256" key="1">
    <source>
        <dbReference type="ARBA" id="ARBA00022729"/>
    </source>
</evidence>
<dbReference type="InterPro" id="IPR007110">
    <property type="entry name" value="Ig-like_dom"/>
</dbReference>
<proteinExistence type="predicted"/>
<comment type="caution">
    <text evidence="5">The sequence shown here is derived from an EMBL/GenBank/DDBJ whole genome shotgun (WGS) entry which is preliminary data.</text>
</comment>
<feature type="domain" description="Ig-like" evidence="4">
    <location>
        <begin position="346"/>
        <end position="422"/>
    </location>
</feature>
<keyword evidence="1" id="KW-0732">Signal</keyword>
<protein>
    <recommendedName>
        <fullName evidence="4">Ig-like domain-containing protein</fullName>
    </recommendedName>
</protein>
<evidence type="ECO:0000313" key="6">
    <source>
        <dbReference type="EMBL" id="KAI1233566.1"/>
    </source>
</evidence>
<evidence type="ECO:0000256" key="3">
    <source>
        <dbReference type="ARBA" id="ARBA00023319"/>
    </source>
</evidence>
<evidence type="ECO:0000259" key="4">
    <source>
        <dbReference type="PROSITE" id="PS50835"/>
    </source>
</evidence>
<keyword evidence="3" id="KW-0393">Immunoglobulin domain</keyword>
<dbReference type="PANTHER" id="PTHR11738:SF186">
    <property type="entry name" value="OSTEOCLAST-ASSOCIATED IMMUNOGLOBULIN-LIKE RECEPTOR"/>
    <property type="match status" value="1"/>
</dbReference>
<dbReference type="FunFam" id="2.60.40.10:FF:000049">
    <property type="entry name" value="Leukocyte immunoglobulin-like receptor subfamily B member 1"/>
    <property type="match status" value="1"/>
</dbReference>
<dbReference type="EMBL" id="JADDUC020000018">
    <property type="protein sequence ID" value="KAI1233566.1"/>
    <property type="molecule type" value="Genomic_DNA"/>
</dbReference>
<dbReference type="Proteomes" id="UP000618051">
    <property type="component" value="Unassembled WGS sequence"/>
</dbReference>
<feature type="domain" description="Ig-like" evidence="4">
    <location>
        <begin position="252"/>
        <end position="337"/>
    </location>
</feature>
<dbReference type="PANTHER" id="PTHR11738">
    <property type="entry name" value="MHC CLASS I NK CELL RECEPTOR"/>
    <property type="match status" value="1"/>
</dbReference>
<reference evidence="5" key="1">
    <citation type="submission" date="2020-10" db="EMBL/GenBank/DDBJ databases">
        <title>Feather gene expression reveals the developmental basis of iridescence in African starlings.</title>
        <authorList>
            <person name="Rubenstein D.R."/>
        </authorList>
    </citation>
    <scope>NUCLEOTIDE SEQUENCE</scope>
    <source>
        <strain evidence="5">SS15</strain>
        <tissue evidence="5">Liver</tissue>
    </source>
</reference>
<dbReference type="Gene3D" id="2.60.40.10">
    <property type="entry name" value="Immunoglobulins"/>
    <property type="match status" value="2"/>
</dbReference>
<accession>A0A835TMC0</accession>
<reference evidence="6 7" key="2">
    <citation type="journal article" date="2021" name="J. Hered.">
        <title>Feather Gene Expression Elucidates the Developmental Basis of Plumage Iridescence in African Starlings.</title>
        <authorList>
            <person name="Rubenstein D.R."/>
            <person name="Corvelo A."/>
            <person name="MacManes M.D."/>
            <person name="Maia R."/>
            <person name="Narzisi G."/>
            <person name="Rousaki A."/>
            <person name="Vandenabeele P."/>
            <person name="Shawkey M.D."/>
            <person name="Solomon J."/>
        </authorList>
    </citation>
    <scope>NUCLEOTIDE SEQUENCE [LARGE SCALE GENOMIC DNA]</scope>
    <source>
        <strain evidence="6">SS15</strain>
    </source>
</reference>
<evidence type="ECO:0000313" key="5">
    <source>
        <dbReference type="EMBL" id="KAG0113341.1"/>
    </source>
</evidence>
<dbReference type="InterPro" id="IPR036179">
    <property type="entry name" value="Ig-like_dom_sf"/>
</dbReference>
<keyword evidence="7" id="KW-1185">Reference proteome</keyword>
<dbReference type="EMBL" id="JADDUC010000461">
    <property type="protein sequence ID" value="KAG0113341.1"/>
    <property type="molecule type" value="Genomic_DNA"/>
</dbReference>
<dbReference type="InterPro" id="IPR050412">
    <property type="entry name" value="Ig-like_Receptors_ImmuneReg"/>
</dbReference>
<evidence type="ECO:0000313" key="7">
    <source>
        <dbReference type="Proteomes" id="UP000618051"/>
    </source>
</evidence>
<sequence>MDRRLDKLPRVPHSPSARIPLFPSPTSIGASDFRCVINPSLLPKGALCTSLANPEKVQLRCTWLQVGGGREQLSGVRIISCSSVGLGESGWMRRDQPCEVHPDLQAGGVAVPPAMTDTVDQEDTTSPEKAKKEVKFLPSYVHSVEPPTFVTGAQPWAYDWDIVVSVQSSQPCSRAGQTQVVGQKVSCGNEVVLGATRSHTTAQCLWPKPSSEEALLEPNTEGAKRDMMLPVTRVLAFGAWLVAQSEATPSAPTISIFLKPPGVIPPGGSTTICCICQRSYGSFVLYKGSHRLRALEQSGSRAEFSISNATYEDRGTYHCHYLEGGTVLARSDELEVSVEELRLPRPHLSVLPGHEVSVGADVMFRCTTTQPSTSCYLYLEGQIRAQLFSREQGDYNLSHVQKGDSGHYSCQCYTMSASREWSAVSNTLDLVVRGETSPSHILL</sequence>
<dbReference type="SUPFAM" id="SSF48726">
    <property type="entry name" value="Immunoglobulin"/>
    <property type="match status" value="2"/>
</dbReference>
<evidence type="ECO:0000256" key="2">
    <source>
        <dbReference type="ARBA" id="ARBA00023157"/>
    </source>
</evidence>
<dbReference type="AlphaFoldDB" id="A0A835TMC0"/>
<dbReference type="GO" id="GO:0002764">
    <property type="term" value="P:immune response-regulating signaling pathway"/>
    <property type="evidence" value="ECO:0007669"/>
    <property type="project" value="TreeGrafter"/>
</dbReference>
<organism evidence="5">
    <name type="scientific">Lamprotornis superbus</name>
    <dbReference type="NCBI Taxonomy" id="245042"/>
    <lineage>
        <taxon>Eukaryota</taxon>
        <taxon>Metazoa</taxon>
        <taxon>Chordata</taxon>
        <taxon>Craniata</taxon>
        <taxon>Vertebrata</taxon>
        <taxon>Euteleostomi</taxon>
        <taxon>Archelosauria</taxon>
        <taxon>Archosauria</taxon>
        <taxon>Dinosauria</taxon>
        <taxon>Saurischia</taxon>
        <taxon>Theropoda</taxon>
        <taxon>Coelurosauria</taxon>
        <taxon>Aves</taxon>
        <taxon>Neognathae</taxon>
        <taxon>Neoaves</taxon>
        <taxon>Telluraves</taxon>
        <taxon>Australaves</taxon>
        <taxon>Passeriformes</taxon>
        <taxon>Sturnidae</taxon>
        <taxon>Lamprotornis</taxon>
    </lineage>
</organism>